<dbReference type="Pfam" id="PF00294">
    <property type="entry name" value="PfkB"/>
    <property type="match status" value="1"/>
</dbReference>
<evidence type="ECO:0000313" key="5">
    <source>
        <dbReference type="EMBL" id="CAE0467602.1"/>
    </source>
</evidence>
<dbReference type="GO" id="GO:0016798">
    <property type="term" value="F:hydrolase activity, acting on glycosyl bonds"/>
    <property type="evidence" value="ECO:0007669"/>
    <property type="project" value="TreeGrafter"/>
</dbReference>
<evidence type="ECO:0000256" key="2">
    <source>
        <dbReference type="ARBA" id="ARBA00022723"/>
    </source>
</evidence>
<dbReference type="GO" id="GO:0004730">
    <property type="term" value="F:pseudouridylate synthase activity"/>
    <property type="evidence" value="ECO:0007669"/>
    <property type="project" value="TreeGrafter"/>
</dbReference>
<dbReference type="InterPro" id="IPR011611">
    <property type="entry name" value="PfkB_dom"/>
</dbReference>
<dbReference type="Gene3D" id="3.40.1190.20">
    <property type="match status" value="2"/>
</dbReference>
<keyword evidence="1" id="KW-0808">Transferase</keyword>
<proteinExistence type="predicted"/>
<keyword evidence="3" id="KW-0418">Kinase</keyword>
<feature type="domain" description="Carbohydrate kinase PfkB" evidence="4">
    <location>
        <begin position="79"/>
        <end position="299"/>
    </location>
</feature>
<organism evidence="5">
    <name type="scientific">Chaetoceros debilis</name>
    <dbReference type="NCBI Taxonomy" id="122233"/>
    <lineage>
        <taxon>Eukaryota</taxon>
        <taxon>Sar</taxon>
        <taxon>Stramenopiles</taxon>
        <taxon>Ochrophyta</taxon>
        <taxon>Bacillariophyta</taxon>
        <taxon>Coscinodiscophyceae</taxon>
        <taxon>Chaetocerotophycidae</taxon>
        <taxon>Chaetocerotales</taxon>
        <taxon>Chaetocerotaceae</taxon>
        <taxon>Chaetoceros</taxon>
    </lineage>
</organism>
<dbReference type="SUPFAM" id="SSF53613">
    <property type="entry name" value="Ribokinase-like"/>
    <property type="match status" value="1"/>
</dbReference>
<gene>
    <name evidence="5" type="ORF">CDEB00056_LOCUS12454</name>
</gene>
<dbReference type="GO" id="GO:0016301">
    <property type="term" value="F:kinase activity"/>
    <property type="evidence" value="ECO:0007669"/>
    <property type="project" value="UniProtKB-KW"/>
</dbReference>
<evidence type="ECO:0000259" key="4">
    <source>
        <dbReference type="Pfam" id="PF00294"/>
    </source>
</evidence>
<dbReference type="AlphaFoldDB" id="A0A7S3Q7J6"/>
<keyword evidence="2" id="KW-0479">Metal-binding</keyword>
<accession>A0A7S3Q7J6</accession>
<reference evidence="5" key="1">
    <citation type="submission" date="2021-01" db="EMBL/GenBank/DDBJ databases">
        <authorList>
            <person name="Corre E."/>
            <person name="Pelletier E."/>
            <person name="Niang G."/>
            <person name="Scheremetjew M."/>
            <person name="Finn R."/>
            <person name="Kale V."/>
            <person name="Holt S."/>
            <person name="Cochrane G."/>
            <person name="Meng A."/>
            <person name="Brown T."/>
            <person name="Cohen L."/>
        </authorList>
    </citation>
    <scope>NUCLEOTIDE SEQUENCE</scope>
    <source>
        <strain evidence="5">MM31A-1</strain>
    </source>
</reference>
<sequence length="305" mass="32546">MESDGGVGRNIAEVLGRLGLKPLLFSAVGNDSRGEALVKRMVDECGILVTGIATTDTRTTESDGDDAEKEIIDQDLQMIPSPCIRVVNGLNTATYLALLESNGDLSTAIADMTVLGEIPLPDKETLLRAEYLVVDANPPMESLVTVAKAAVDAGVVVCFEPTSVPKARIAGQNKDFLKCLTFAYPNLDELYAMADGKKSKMDVRQAAVRVLNQMNDDISFLVITLGAEGVFLASMVGERGVAKFQHFPTEEIDIANCTGAGDTLAGSLINSLLNGSTIEEGVRRGMEYAKLSLRCGSRAISQQIK</sequence>
<dbReference type="GO" id="GO:0046872">
    <property type="term" value="F:metal ion binding"/>
    <property type="evidence" value="ECO:0007669"/>
    <property type="project" value="UniProtKB-KW"/>
</dbReference>
<dbReference type="InterPro" id="IPR029056">
    <property type="entry name" value="Ribokinase-like"/>
</dbReference>
<dbReference type="PANTHER" id="PTHR42909">
    <property type="entry name" value="ZGC:136858"/>
    <property type="match status" value="1"/>
</dbReference>
<dbReference type="EMBL" id="HBIO01016170">
    <property type="protein sequence ID" value="CAE0467602.1"/>
    <property type="molecule type" value="Transcribed_RNA"/>
</dbReference>
<protein>
    <recommendedName>
        <fullName evidence="4">Carbohydrate kinase PfkB domain-containing protein</fullName>
    </recommendedName>
</protein>
<dbReference type="GO" id="GO:0005737">
    <property type="term" value="C:cytoplasm"/>
    <property type="evidence" value="ECO:0007669"/>
    <property type="project" value="TreeGrafter"/>
</dbReference>
<dbReference type="InterPro" id="IPR002173">
    <property type="entry name" value="Carboh/pur_kinase_PfkB_CS"/>
</dbReference>
<name>A0A7S3Q7J6_9STRA</name>
<evidence type="ECO:0000256" key="1">
    <source>
        <dbReference type="ARBA" id="ARBA00022679"/>
    </source>
</evidence>
<dbReference type="PROSITE" id="PS00583">
    <property type="entry name" value="PFKB_KINASES_1"/>
    <property type="match status" value="1"/>
</dbReference>
<dbReference type="PANTHER" id="PTHR42909:SF1">
    <property type="entry name" value="CARBOHYDRATE KINASE PFKB DOMAIN-CONTAINING PROTEIN"/>
    <property type="match status" value="1"/>
</dbReference>
<evidence type="ECO:0000256" key="3">
    <source>
        <dbReference type="ARBA" id="ARBA00022777"/>
    </source>
</evidence>